<evidence type="ECO:0000313" key="2">
    <source>
        <dbReference type="EMBL" id="CUQ76588.1"/>
    </source>
</evidence>
<accession>A0A174YXA3</accession>
<name>A0A174YXA3_9FIRM</name>
<dbReference type="RefSeq" id="WP_055215248.1">
    <property type="nucleotide sequence ID" value="NZ_CZBU01000002.1"/>
</dbReference>
<dbReference type="InterPro" id="IPR010897">
    <property type="entry name" value="Spore_II_P"/>
</dbReference>
<dbReference type="EMBL" id="CZBU01000002">
    <property type="protein sequence ID" value="CUQ76588.1"/>
    <property type="molecule type" value="Genomic_DNA"/>
</dbReference>
<dbReference type="AlphaFoldDB" id="A0A174YXA3"/>
<sequence>MSDRKYRPVYMFIFMGLMLMVIMMNYSFNLIYYIQNRIYENAVKTLFPVETYFEDNYDENAGSVWVDSEYMFSMAKEDKKPATQTDEGVVEAGAEVCPWPIQENAAGNVYNIADLNNYDFLMKFYTVTSITSLTTQIMRPEEFLAKDLSLEKNADSPQILIFHTHSQEGFMDTVEGDTSTTIVGVGDYLTDILTNTYGYNVYHDTSVYDYVDGKLDRSKAYTYAEENVAKILKENPSIEVVIDLHRDGVPDTTRLVTEENGVTMSKVMFFNGISYSKAKGDIGYLYNANRDDNLAMSLQMYLLGEAYYPGLLRNIYINAYRYCLHMKGRSMLIEAGAQTNTSTEVKNAMIPVADMLDRLLRGEKAYTQ</sequence>
<protein>
    <submittedName>
        <fullName evidence="2">Stage II sporulation protein P</fullName>
    </submittedName>
</protein>
<feature type="transmembrane region" description="Helical" evidence="1">
    <location>
        <begin position="12"/>
        <end position="34"/>
    </location>
</feature>
<dbReference type="OrthoDB" id="1633470at2"/>
<keyword evidence="1" id="KW-0812">Transmembrane</keyword>
<evidence type="ECO:0000256" key="1">
    <source>
        <dbReference type="SAM" id="Phobius"/>
    </source>
</evidence>
<dbReference type="Proteomes" id="UP000095621">
    <property type="component" value="Unassembled WGS sequence"/>
</dbReference>
<keyword evidence="1" id="KW-0472">Membrane</keyword>
<organism evidence="2 3">
    <name type="scientific">Lachnospira eligens</name>
    <dbReference type="NCBI Taxonomy" id="39485"/>
    <lineage>
        <taxon>Bacteria</taxon>
        <taxon>Bacillati</taxon>
        <taxon>Bacillota</taxon>
        <taxon>Clostridia</taxon>
        <taxon>Lachnospirales</taxon>
        <taxon>Lachnospiraceae</taxon>
        <taxon>Lachnospira</taxon>
    </lineage>
</organism>
<dbReference type="Pfam" id="PF07454">
    <property type="entry name" value="SpoIIP"/>
    <property type="match status" value="1"/>
</dbReference>
<gene>
    <name evidence="2" type="ORF">ERS852490_01142</name>
</gene>
<proteinExistence type="predicted"/>
<reference evidence="2 3" key="1">
    <citation type="submission" date="2015-09" db="EMBL/GenBank/DDBJ databases">
        <authorList>
            <consortium name="Pathogen Informatics"/>
        </authorList>
    </citation>
    <scope>NUCLEOTIDE SEQUENCE [LARGE SCALE GENOMIC DNA]</scope>
    <source>
        <strain evidence="2 3">2789STDY5834875</strain>
    </source>
</reference>
<keyword evidence="1" id="KW-1133">Transmembrane helix</keyword>
<evidence type="ECO:0000313" key="3">
    <source>
        <dbReference type="Proteomes" id="UP000095621"/>
    </source>
</evidence>